<feature type="transmembrane region" description="Helical" evidence="1">
    <location>
        <begin position="219"/>
        <end position="240"/>
    </location>
</feature>
<evidence type="ECO:0008006" key="4">
    <source>
        <dbReference type="Google" id="ProtNLM"/>
    </source>
</evidence>
<evidence type="ECO:0000256" key="1">
    <source>
        <dbReference type="SAM" id="Phobius"/>
    </source>
</evidence>
<feature type="transmembrane region" description="Helical" evidence="1">
    <location>
        <begin position="174"/>
        <end position="207"/>
    </location>
</feature>
<evidence type="ECO:0000313" key="2">
    <source>
        <dbReference type="EMBL" id="MDA5192501.1"/>
    </source>
</evidence>
<feature type="transmembrane region" description="Helical" evidence="1">
    <location>
        <begin position="127"/>
        <end position="144"/>
    </location>
</feature>
<evidence type="ECO:0000313" key="3">
    <source>
        <dbReference type="Proteomes" id="UP001141619"/>
    </source>
</evidence>
<reference evidence="2" key="1">
    <citation type="submission" date="2022-08" db="EMBL/GenBank/DDBJ databases">
        <authorList>
            <person name="Vandamme P."/>
            <person name="Hettiarachchi A."/>
            <person name="Peeters C."/>
            <person name="Cnockaert M."/>
            <person name="Carlier A."/>
        </authorList>
    </citation>
    <scope>NUCLEOTIDE SEQUENCE</scope>
    <source>
        <strain evidence="2">LMG 31809</strain>
    </source>
</reference>
<accession>A0A9X3TUL4</accession>
<keyword evidence="1" id="KW-0472">Membrane</keyword>
<proteinExistence type="predicted"/>
<organism evidence="2 3">
    <name type="scientific">Govanella unica</name>
    <dbReference type="NCBI Taxonomy" id="2975056"/>
    <lineage>
        <taxon>Bacteria</taxon>
        <taxon>Pseudomonadati</taxon>
        <taxon>Pseudomonadota</taxon>
        <taxon>Alphaproteobacteria</taxon>
        <taxon>Emcibacterales</taxon>
        <taxon>Govanellaceae</taxon>
        <taxon>Govanella</taxon>
    </lineage>
</organism>
<comment type="caution">
    <text evidence="2">The sequence shown here is derived from an EMBL/GenBank/DDBJ whole genome shotgun (WGS) entry which is preliminary data.</text>
</comment>
<keyword evidence="1" id="KW-0812">Transmembrane</keyword>
<protein>
    <recommendedName>
        <fullName evidence="4">Glycosyltransferase RgtA/B/C/D-like domain-containing protein</fullName>
    </recommendedName>
</protein>
<keyword evidence="3" id="KW-1185">Reference proteome</keyword>
<dbReference type="EMBL" id="JANWOI010000001">
    <property type="protein sequence ID" value="MDA5192501.1"/>
    <property type="molecule type" value="Genomic_DNA"/>
</dbReference>
<reference evidence="2" key="2">
    <citation type="journal article" date="2023" name="Syst. Appl. Microbiol.">
        <title>Govania unica gen. nov., sp. nov., a rare biosphere bacterium that represents a novel family in the class Alphaproteobacteria.</title>
        <authorList>
            <person name="Vandamme P."/>
            <person name="Peeters C."/>
            <person name="Hettiarachchi A."/>
            <person name="Cnockaert M."/>
            <person name="Carlier A."/>
        </authorList>
    </citation>
    <scope>NUCLEOTIDE SEQUENCE</scope>
    <source>
        <strain evidence="2">LMG 31809</strain>
    </source>
</reference>
<sequence>MTAVLCGLLIVLWIGRNNPPLQLLLLCAFILRAGAGLAHIYLFPLPDTELDATTFEKNGWQWALQGWSYAAHNFTLGAFFYSWIVSIVYLITDRSPLLIQVINNLLAVGIVLNVFKLSRYLYSEHVARKVTWIAVLMPSMILYGTTTHREAFFTFFFTLGCYHLVKWYNERSLIYFVSGSVFVIFSAIFHYAAIFCLGAFYAGIYFTYNYRIIKRGMNFLSFVSITLNSLVFFALFFAIYNFEIGAYSISFILGGDSDAIKSIVQESLSHAEGRLAYLQDFEVNGLGDLLILTPLRIVYFFFSPFIWNLQAVSDILISGEGIVYFIIIILIFRSLIFNCSKKSSFPLLVMLAAAIFIFSFGSSNSGTAFRHKAKIAPLMICLIAYPLRSNHKAKNHPARPFTARRLK</sequence>
<feature type="transmembrane region" description="Helical" evidence="1">
    <location>
        <begin position="321"/>
        <end position="337"/>
    </location>
</feature>
<feature type="transmembrane region" description="Helical" evidence="1">
    <location>
        <begin position="343"/>
        <end position="362"/>
    </location>
</feature>
<keyword evidence="1" id="KW-1133">Transmembrane helix</keyword>
<name>A0A9X3TUL4_9PROT</name>
<feature type="transmembrane region" description="Helical" evidence="1">
    <location>
        <begin position="23"/>
        <end position="43"/>
    </location>
</feature>
<gene>
    <name evidence="2" type="ORF">NYP16_00820</name>
</gene>
<dbReference type="Proteomes" id="UP001141619">
    <property type="component" value="Unassembled WGS sequence"/>
</dbReference>
<dbReference type="AlphaFoldDB" id="A0A9X3TUL4"/>
<feature type="transmembrane region" description="Helical" evidence="1">
    <location>
        <begin position="69"/>
        <end position="90"/>
    </location>
</feature>
<feature type="transmembrane region" description="Helical" evidence="1">
    <location>
        <begin position="289"/>
        <end position="309"/>
    </location>
</feature>
<feature type="transmembrane region" description="Helical" evidence="1">
    <location>
        <begin position="97"/>
        <end position="115"/>
    </location>
</feature>
<feature type="transmembrane region" description="Helical" evidence="1">
    <location>
        <begin position="151"/>
        <end position="168"/>
    </location>
</feature>
<dbReference type="RefSeq" id="WP_274942207.1">
    <property type="nucleotide sequence ID" value="NZ_JANWOI010000001.1"/>
</dbReference>